<name>A0A1B2I343_9BACT</name>
<dbReference type="EMBL" id="CP016757">
    <property type="protein sequence ID" value="ANZ44362.1"/>
    <property type="molecule type" value="Genomic_DNA"/>
</dbReference>
<reference evidence="1" key="1">
    <citation type="submission" date="2016-08" db="EMBL/GenBank/DDBJ databases">
        <title>Complete genome of Cloacibacillus porcorum.</title>
        <authorList>
            <person name="Looft T."/>
            <person name="Bayles D.O."/>
            <person name="Alt D.P."/>
        </authorList>
    </citation>
    <scope>NUCLEOTIDE SEQUENCE [LARGE SCALE GENOMIC DNA]</scope>
    <source>
        <strain evidence="1">CL-84</strain>
    </source>
</reference>
<dbReference type="Proteomes" id="UP000093044">
    <property type="component" value="Chromosome"/>
</dbReference>
<organism evidence="1 2">
    <name type="scientific">Cloacibacillus porcorum</name>
    <dbReference type="NCBI Taxonomy" id="1197717"/>
    <lineage>
        <taxon>Bacteria</taxon>
        <taxon>Thermotogati</taxon>
        <taxon>Synergistota</taxon>
        <taxon>Synergistia</taxon>
        <taxon>Synergistales</taxon>
        <taxon>Synergistaceae</taxon>
        <taxon>Cloacibacillus</taxon>
    </lineage>
</organism>
<protein>
    <submittedName>
        <fullName evidence="1">Uncharacterized protein</fullName>
    </submittedName>
</protein>
<evidence type="ECO:0000313" key="1">
    <source>
        <dbReference type="EMBL" id="ANZ44362.1"/>
    </source>
</evidence>
<dbReference type="GeneID" id="83057059"/>
<evidence type="ECO:0000313" key="2">
    <source>
        <dbReference type="Proteomes" id="UP000093044"/>
    </source>
</evidence>
<dbReference type="KEGG" id="cpor:BED41_04215"/>
<proteinExistence type="predicted"/>
<sequence>MSRAFVKEDDGERGNTVADIQFREAKVEWLKIQEKKLDTLLNDPKSKKIKPETLARWIKETEADIAKTKKELGYEG</sequence>
<gene>
    <name evidence="1" type="ORF">BED41_04215</name>
</gene>
<dbReference type="AlphaFoldDB" id="A0A1B2I343"/>
<keyword evidence="2" id="KW-1185">Reference proteome</keyword>
<accession>A0A1B2I343</accession>
<dbReference type="OrthoDB" id="5594at2"/>
<dbReference type="RefSeq" id="WP_066743412.1">
    <property type="nucleotide sequence ID" value="NZ_CALCLR010000034.1"/>
</dbReference>